<dbReference type="PATRIC" id="fig|1423.134.peg.2761"/>
<proteinExistence type="predicted"/>
<organism evidence="1 5">
    <name type="scientific">Bacillus subtilis</name>
    <dbReference type="NCBI Taxonomy" id="1423"/>
    <lineage>
        <taxon>Bacteria</taxon>
        <taxon>Bacillati</taxon>
        <taxon>Bacillota</taxon>
        <taxon>Bacilli</taxon>
        <taxon>Bacillales</taxon>
        <taxon>Bacillaceae</taxon>
        <taxon>Bacillus</taxon>
    </lineage>
</organism>
<protein>
    <submittedName>
        <fullName evidence="1">Uncharacterized protein</fullName>
    </submittedName>
</protein>
<dbReference type="Proteomes" id="UP000665181">
    <property type="component" value="Unassembled WGS sequence"/>
</dbReference>
<dbReference type="STRING" id="483913.AN935_09230"/>
<dbReference type="AlphaFoldDB" id="A0A063X970"/>
<evidence type="ECO:0000313" key="3">
    <source>
        <dbReference type="EMBL" id="MBO3795383.1"/>
    </source>
</evidence>
<dbReference type="EMBL" id="LJZV01000001">
    <property type="protein sequence ID" value="KZD95115.1"/>
    <property type="molecule type" value="Genomic_DNA"/>
</dbReference>
<reference evidence="1 5" key="1">
    <citation type="submission" date="2014-12" db="EMBL/GenBank/DDBJ databases">
        <title>Comparative genome analysis of Bacillus coagulans HM-08, Clostridium butyricum HM-68, Bacillus subtilis HM-66 and Bacillus licheniformis BL-09.</title>
        <authorList>
            <person name="Zhang H."/>
        </authorList>
    </citation>
    <scope>NUCLEOTIDE SEQUENCE [LARGE SCALE GENOMIC DNA]</scope>
    <source>
        <strain evidence="1 5">HM-66</strain>
    </source>
</reference>
<reference evidence="3" key="3">
    <citation type="submission" date="2021-03" db="EMBL/GenBank/DDBJ databases">
        <title>Isolation of Bacillus subtilis from fermented food sample.</title>
        <authorList>
            <person name="Lakshmanan V."/>
            <person name="Athira K."/>
            <person name="Rajagopal K."/>
        </authorList>
    </citation>
    <scope>NUCLEOTIDE SEQUENCE</scope>
    <source>
        <strain evidence="3">S1</strain>
    </source>
</reference>
<evidence type="ECO:0000313" key="1">
    <source>
        <dbReference type="EMBL" id="KIU12788.1"/>
    </source>
</evidence>
<sequence length="62" mass="6971">MLGKIKAAIDNSPGKPARILVSEKAFQQLEEEMRFVYVSKPKTIMGIPVEVSDQAESFKLEF</sequence>
<dbReference type="EMBL" id="JXBC01000002">
    <property type="protein sequence ID" value="KIU12788.1"/>
    <property type="molecule type" value="Genomic_DNA"/>
</dbReference>
<dbReference type="EMBL" id="CP120576">
    <property type="protein sequence ID" value="WEY83630.1"/>
    <property type="molecule type" value="Genomic_DNA"/>
</dbReference>
<evidence type="ECO:0000313" key="2">
    <source>
        <dbReference type="EMBL" id="KZD95115.1"/>
    </source>
</evidence>
<name>A0A063X970_BACIU</name>
<evidence type="ECO:0000313" key="5">
    <source>
        <dbReference type="Proteomes" id="UP000032247"/>
    </source>
</evidence>
<reference evidence="4" key="4">
    <citation type="submission" date="2023-03" db="EMBL/GenBank/DDBJ databases">
        <title>Complete genome sequences of 52 Bacillus and Priestia strains isolated from West-African fermentations and 26 reference strains from the DSMZ collection.</title>
        <authorList>
            <person name="Wiedenbein E.S."/>
            <person name="Canoy T.S."/>
            <person name="Hui Y."/>
            <person name="Parkouda C."/>
            <person name="Dawende C."/>
            <person name="Ametefe E."/>
            <person name="Jespersen L."/>
            <person name="Nielsen D.S."/>
        </authorList>
    </citation>
    <scope>NUCLEOTIDE SEQUENCE</scope>
    <source>
        <strain evidence="4">PRO56</strain>
    </source>
</reference>
<dbReference type="EMBL" id="JAGFPW010000012">
    <property type="protein sequence ID" value="MBO3795383.1"/>
    <property type="molecule type" value="Genomic_DNA"/>
</dbReference>
<dbReference type="RefSeq" id="WP_003231626.1">
    <property type="nucleotide sequence ID" value="NZ_AP024621.1"/>
</dbReference>
<reference evidence="2 6" key="2">
    <citation type="submission" date="2015-09" db="EMBL/GenBank/DDBJ databases">
        <title>Spore heat resistance.</title>
        <authorList>
            <person name="Boekhorst J."/>
            <person name="Berendsen E.M."/>
            <person name="Wells-Bennik M.H."/>
            <person name="Kuipers O.P."/>
        </authorList>
    </citation>
    <scope>NUCLEOTIDE SEQUENCE [LARGE SCALE GENOMIC DNA]</scope>
    <source>
        <strain evidence="2 6">B4122</strain>
    </source>
</reference>
<gene>
    <name evidence="2" type="ORF">B4122_0087</name>
    <name evidence="3" type="ORF">J5227_13895</name>
    <name evidence="4" type="ORF">P5633_14795</name>
    <name evidence="1" type="ORF">SC09_Contig19orf01356</name>
</gene>
<evidence type="ECO:0000313" key="6">
    <source>
        <dbReference type="Proteomes" id="UP000076442"/>
    </source>
</evidence>
<dbReference type="SMR" id="A0A063X970"/>
<evidence type="ECO:0000313" key="4">
    <source>
        <dbReference type="EMBL" id="WEY83630.1"/>
    </source>
</evidence>
<dbReference type="Proteomes" id="UP001214898">
    <property type="component" value="Chromosome"/>
</dbReference>
<accession>A0A063X970</accession>
<dbReference type="Proteomes" id="UP000032247">
    <property type="component" value="Unassembled WGS sequence"/>
</dbReference>
<dbReference type="Proteomes" id="UP000076442">
    <property type="component" value="Unassembled WGS sequence"/>
</dbReference>